<dbReference type="EMBL" id="JABWGO010000001">
    <property type="protein sequence ID" value="NUW39430.1"/>
    <property type="molecule type" value="Genomic_DNA"/>
</dbReference>
<evidence type="ECO:0000313" key="2">
    <source>
        <dbReference type="Proteomes" id="UP000546126"/>
    </source>
</evidence>
<reference evidence="1 2" key="1">
    <citation type="submission" date="2020-06" db="EMBL/GenBank/DDBJ databases">
        <authorList>
            <person name="Chanama M."/>
        </authorList>
    </citation>
    <scope>NUCLEOTIDE SEQUENCE [LARGE SCALE GENOMIC DNA]</scope>
    <source>
        <strain evidence="1 2">TBRC6557</strain>
    </source>
</reference>
<gene>
    <name evidence="1" type="ORF">HT134_04680</name>
</gene>
<organism evidence="1 2">
    <name type="scientific">Nonomuraea rhodomycinica</name>
    <dbReference type="NCBI Taxonomy" id="1712872"/>
    <lineage>
        <taxon>Bacteria</taxon>
        <taxon>Bacillati</taxon>
        <taxon>Actinomycetota</taxon>
        <taxon>Actinomycetes</taxon>
        <taxon>Streptosporangiales</taxon>
        <taxon>Streptosporangiaceae</taxon>
        <taxon>Nonomuraea</taxon>
    </lineage>
</organism>
<protein>
    <submittedName>
        <fullName evidence="1">Uncharacterized protein</fullName>
    </submittedName>
</protein>
<dbReference type="RefSeq" id="WP_175598977.1">
    <property type="nucleotide sequence ID" value="NZ_JABWGO010000001.1"/>
</dbReference>
<name>A0A7Y6IKI7_9ACTN</name>
<dbReference type="Proteomes" id="UP000546126">
    <property type="component" value="Unassembled WGS sequence"/>
</dbReference>
<evidence type="ECO:0000313" key="1">
    <source>
        <dbReference type="EMBL" id="NUW39430.1"/>
    </source>
</evidence>
<proteinExistence type="predicted"/>
<comment type="caution">
    <text evidence="1">The sequence shown here is derived from an EMBL/GenBank/DDBJ whole genome shotgun (WGS) entry which is preliminary data.</text>
</comment>
<dbReference type="AlphaFoldDB" id="A0A7Y6IKI7"/>
<keyword evidence="2" id="KW-1185">Reference proteome</keyword>
<accession>A0A7Y6IKI7</accession>
<sequence length="72" mass="7747">MKFLLKAEFNPPRWLIPVAHTTVAGGGMVYTQLAEPPASLTTAVVFVMGVSYGRILNAWGGRKTTTGPVDRT</sequence>